<keyword evidence="2" id="KW-1185">Reference proteome</keyword>
<accession>A0A0H3G6L7</accession>
<proteinExistence type="predicted"/>
<evidence type="ECO:0000313" key="1">
    <source>
        <dbReference type="EMBL" id="AEM17996.1"/>
    </source>
</evidence>
<dbReference type="Proteomes" id="UP000007104">
    <property type="component" value="Chromosome I"/>
</dbReference>
<dbReference type="EMBL" id="CP002997">
    <property type="protein sequence ID" value="AEM17996.1"/>
    <property type="molecule type" value="Genomic_DNA"/>
</dbReference>
<name>A0A0H3G6L7_BRUSU</name>
<dbReference type="HOGENOM" id="CLU_3181010_0_0_5"/>
<dbReference type="KEGG" id="bms:BR0650"/>
<evidence type="ECO:0000313" key="2">
    <source>
        <dbReference type="Proteomes" id="UP000007104"/>
    </source>
</evidence>
<sequence length="51" mass="6196">MHITLVEGNYKQKRKAPHYNRLYISMLHVFMKSDAEFEIRFVLIQYSASYQ</sequence>
<reference evidence="1 2" key="1">
    <citation type="journal article" date="2011" name="J. Bacteriol.">
        <title>Revised genome sequence of Brucella suis 1330.</title>
        <authorList>
            <person name="Tae H."/>
            <person name="Shallom S."/>
            <person name="Settlage R."/>
            <person name="Preston D."/>
            <person name="Adams L.G."/>
            <person name="Garner H.R."/>
        </authorList>
    </citation>
    <scope>NUCLEOTIDE SEQUENCE [LARGE SCALE GENOMIC DNA]</scope>
    <source>
        <strain evidence="1 2">1330</strain>
    </source>
</reference>
<dbReference type="KEGG" id="bsi:BS1330_I0646"/>
<gene>
    <name evidence="1" type="ordered locus">BS1330_I0646</name>
</gene>
<organism evidence="1 2">
    <name type="scientific">Brucella suis biovar 1 (strain 1330)</name>
    <dbReference type="NCBI Taxonomy" id="204722"/>
    <lineage>
        <taxon>Bacteria</taxon>
        <taxon>Pseudomonadati</taxon>
        <taxon>Pseudomonadota</taxon>
        <taxon>Alphaproteobacteria</taxon>
        <taxon>Hyphomicrobiales</taxon>
        <taxon>Brucellaceae</taxon>
        <taxon>Brucella/Ochrobactrum group</taxon>
        <taxon>Brucella</taxon>
    </lineage>
</organism>
<protein>
    <submittedName>
        <fullName evidence="1">Uncharacterized protein</fullName>
    </submittedName>
</protein>
<dbReference type="AlphaFoldDB" id="A0A0H3G6L7"/>